<sequence length="81" mass="9267">MSKENSEVKSDKMSESALNALKIAFTYMPKSIEVTKYEYGDSYQKILDHIETVREILLINDVDPEEVYGEVNPESTPNSTY</sequence>
<reference evidence="1 2" key="1">
    <citation type="submission" date="2016-01" db="EMBL/GenBank/DDBJ databases">
        <title>Draft genome of the antarctic isolate Shewanella frigidimarina Ag06-30.</title>
        <authorList>
            <person name="Parmeciano Di Noto G."/>
            <person name="Vazquez S."/>
            <person name="Mac Cormack W."/>
            <person name="Iriarte A."/>
            <person name="Quiroga C."/>
        </authorList>
    </citation>
    <scope>NUCLEOTIDE SEQUENCE [LARGE SCALE GENOMIC DNA]</scope>
    <source>
        <strain evidence="1 2">Ag06-30</strain>
    </source>
</reference>
<gene>
    <name evidence="1" type="ORF">AWJ07_16210</name>
</gene>
<comment type="caution">
    <text evidence="1">The sequence shown here is derived from an EMBL/GenBank/DDBJ whole genome shotgun (WGS) entry which is preliminary data.</text>
</comment>
<organism evidence="1">
    <name type="scientific">Shewanella frigidimarina</name>
    <dbReference type="NCBI Taxonomy" id="56812"/>
    <lineage>
        <taxon>Bacteria</taxon>
        <taxon>Pseudomonadati</taxon>
        <taxon>Pseudomonadota</taxon>
        <taxon>Gammaproteobacteria</taxon>
        <taxon>Alteromonadales</taxon>
        <taxon>Shewanellaceae</taxon>
        <taxon>Shewanella</taxon>
    </lineage>
</organism>
<dbReference type="RefSeq" id="WP_059746014.1">
    <property type="nucleotide sequence ID" value="NZ_JBOZPT010000005.1"/>
</dbReference>
<protein>
    <submittedName>
        <fullName evidence="1">Penicillin-binding protein</fullName>
    </submittedName>
</protein>
<name>A0A125BEG3_SHEFR</name>
<dbReference type="AlphaFoldDB" id="A0A125BEG3"/>
<dbReference type="Proteomes" id="UP000055702">
    <property type="component" value="Unassembled WGS sequence"/>
</dbReference>
<accession>A0A125BEG3</accession>
<evidence type="ECO:0000313" key="1">
    <source>
        <dbReference type="EMBL" id="KVX01745.1"/>
    </source>
</evidence>
<proteinExistence type="predicted"/>
<evidence type="ECO:0000313" key="2">
    <source>
        <dbReference type="Proteomes" id="UP000055702"/>
    </source>
</evidence>
<dbReference type="EMBL" id="LRDC01000019">
    <property type="protein sequence ID" value="KVX01745.1"/>
    <property type="molecule type" value="Genomic_DNA"/>
</dbReference>